<dbReference type="GO" id="GO:0016651">
    <property type="term" value="F:oxidoreductase activity, acting on NAD(P)H"/>
    <property type="evidence" value="ECO:0007669"/>
    <property type="project" value="InterPro"/>
</dbReference>
<proteinExistence type="inferred from homology"/>
<comment type="similarity">
    <text evidence="1">Belongs to the zinc-containing alcohol dehydrogenase family.</text>
</comment>
<dbReference type="EMBL" id="KN832870">
    <property type="protein sequence ID" value="KIN08579.1"/>
    <property type="molecule type" value="Genomic_DNA"/>
</dbReference>
<keyword evidence="2" id="KW-0560">Oxidoreductase</keyword>
<organism evidence="4 5">
    <name type="scientific">Oidiodendron maius (strain Zn)</name>
    <dbReference type="NCBI Taxonomy" id="913774"/>
    <lineage>
        <taxon>Eukaryota</taxon>
        <taxon>Fungi</taxon>
        <taxon>Dikarya</taxon>
        <taxon>Ascomycota</taxon>
        <taxon>Pezizomycotina</taxon>
        <taxon>Leotiomycetes</taxon>
        <taxon>Leotiomycetes incertae sedis</taxon>
        <taxon>Myxotrichaceae</taxon>
        <taxon>Oidiodendron</taxon>
    </lineage>
</organism>
<dbReference type="SUPFAM" id="SSF50129">
    <property type="entry name" value="GroES-like"/>
    <property type="match status" value="1"/>
</dbReference>
<evidence type="ECO:0000313" key="4">
    <source>
        <dbReference type="EMBL" id="KIN08579.1"/>
    </source>
</evidence>
<dbReference type="Proteomes" id="UP000054321">
    <property type="component" value="Unassembled WGS sequence"/>
</dbReference>
<sequence>MSAKPENLAAVIEEPKARLKTIVRPIPSPGEGEIVVHNHAIAANPVDWKIQDFGIIINKYPTVLGSDVCGIVTEIGPEVTKFKVGDRVAGFAGVIYNKDPDHGAWQTYTILREVATMRVPGSLSFVDGATFPMAFATTAVAFFAKLGLPRPDNVLNPYGPGFLVWGGSSSVGTAGIQLARNMGFRVFTTANPKHRDYLMSLGASEVVDYRDPHVVVTLIGLASAAGTPIQYGFDAITEGNSSLNCCKTLLGSGKKGGKLVLSNDWPTDDPKPEGIEISQTMAALAALSEVKLGTWLFNDYLPMSIERKTIRPAPMVEIVDGGIEAAQKALDKLQAGVSGTKLVVKLD</sequence>
<accession>A0A0C3DB55</accession>
<dbReference type="STRING" id="913774.A0A0C3DB55"/>
<evidence type="ECO:0000259" key="3">
    <source>
        <dbReference type="SMART" id="SM00829"/>
    </source>
</evidence>
<evidence type="ECO:0000256" key="2">
    <source>
        <dbReference type="ARBA" id="ARBA00023002"/>
    </source>
</evidence>
<dbReference type="PANTHER" id="PTHR45348">
    <property type="entry name" value="HYPOTHETICAL OXIDOREDUCTASE (EUROFUNG)"/>
    <property type="match status" value="1"/>
</dbReference>
<dbReference type="AlphaFoldDB" id="A0A0C3DB55"/>
<dbReference type="HOGENOM" id="CLU_026673_16_5_1"/>
<evidence type="ECO:0000256" key="1">
    <source>
        <dbReference type="ARBA" id="ARBA00008072"/>
    </source>
</evidence>
<reference evidence="5" key="2">
    <citation type="submission" date="2015-01" db="EMBL/GenBank/DDBJ databases">
        <title>Evolutionary Origins and Diversification of the Mycorrhizal Mutualists.</title>
        <authorList>
            <consortium name="DOE Joint Genome Institute"/>
            <consortium name="Mycorrhizal Genomics Consortium"/>
            <person name="Kohler A."/>
            <person name="Kuo A."/>
            <person name="Nagy L.G."/>
            <person name="Floudas D."/>
            <person name="Copeland A."/>
            <person name="Barry K.W."/>
            <person name="Cichocki N."/>
            <person name="Veneault-Fourrey C."/>
            <person name="LaButti K."/>
            <person name="Lindquist E.A."/>
            <person name="Lipzen A."/>
            <person name="Lundell T."/>
            <person name="Morin E."/>
            <person name="Murat C."/>
            <person name="Riley R."/>
            <person name="Ohm R."/>
            <person name="Sun H."/>
            <person name="Tunlid A."/>
            <person name="Henrissat B."/>
            <person name="Grigoriev I.V."/>
            <person name="Hibbett D.S."/>
            <person name="Martin F."/>
        </authorList>
    </citation>
    <scope>NUCLEOTIDE SEQUENCE [LARGE SCALE GENOMIC DNA]</scope>
    <source>
        <strain evidence="5">Zn</strain>
    </source>
</reference>
<feature type="domain" description="Enoyl reductase (ER)" evidence="3">
    <location>
        <begin position="17"/>
        <end position="344"/>
    </location>
</feature>
<dbReference type="SMART" id="SM00829">
    <property type="entry name" value="PKS_ER"/>
    <property type="match status" value="1"/>
</dbReference>
<dbReference type="OrthoDB" id="10257049at2759"/>
<reference evidence="4 5" key="1">
    <citation type="submission" date="2014-04" db="EMBL/GenBank/DDBJ databases">
        <authorList>
            <consortium name="DOE Joint Genome Institute"/>
            <person name="Kuo A."/>
            <person name="Martino E."/>
            <person name="Perotto S."/>
            <person name="Kohler A."/>
            <person name="Nagy L.G."/>
            <person name="Floudas D."/>
            <person name="Copeland A."/>
            <person name="Barry K.W."/>
            <person name="Cichocki N."/>
            <person name="Veneault-Fourrey C."/>
            <person name="LaButti K."/>
            <person name="Lindquist E.A."/>
            <person name="Lipzen A."/>
            <person name="Lundell T."/>
            <person name="Morin E."/>
            <person name="Murat C."/>
            <person name="Sun H."/>
            <person name="Tunlid A."/>
            <person name="Henrissat B."/>
            <person name="Grigoriev I.V."/>
            <person name="Hibbett D.S."/>
            <person name="Martin F."/>
            <person name="Nordberg H.P."/>
            <person name="Cantor M.N."/>
            <person name="Hua S.X."/>
        </authorList>
    </citation>
    <scope>NUCLEOTIDE SEQUENCE [LARGE SCALE GENOMIC DNA]</scope>
    <source>
        <strain evidence="4 5">Zn</strain>
    </source>
</reference>
<dbReference type="Pfam" id="PF08240">
    <property type="entry name" value="ADH_N"/>
    <property type="match status" value="1"/>
</dbReference>
<dbReference type="InterPro" id="IPR011032">
    <property type="entry name" value="GroES-like_sf"/>
</dbReference>
<dbReference type="Gene3D" id="3.90.180.10">
    <property type="entry name" value="Medium-chain alcohol dehydrogenases, catalytic domain"/>
    <property type="match status" value="1"/>
</dbReference>
<dbReference type="SUPFAM" id="SSF51735">
    <property type="entry name" value="NAD(P)-binding Rossmann-fold domains"/>
    <property type="match status" value="1"/>
</dbReference>
<dbReference type="InterPro" id="IPR047122">
    <property type="entry name" value="Trans-enoyl_RdTase-like"/>
</dbReference>
<name>A0A0C3DB55_OIDMZ</name>
<gene>
    <name evidence="4" type="ORF">OIDMADRAFT_153048</name>
</gene>
<dbReference type="Gene3D" id="3.40.50.720">
    <property type="entry name" value="NAD(P)-binding Rossmann-like Domain"/>
    <property type="match status" value="1"/>
</dbReference>
<dbReference type="InterPro" id="IPR013154">
    <property type="entry name" value="ADH-like_N"/>
</dbReference>
<keyword evidence="5" id="KW-1185">Reference proteome</keyword>
<dbReference type="PANTHER" id="PTHR45348:SF2">
    <property type="entry name" value="ZINC-TYPE ALCOHOL DEHYDROGENASE-LIKE PROTEIN C2E1P3.01"/>
    <property type="match status" value="1"/>
</dbReference>
<dbReference type="InterPro" id="IPR020843">
    <property type="entry name" value="ER"/>
</dbReference>
<dbReference type="CDD" id="cd08249">
    <property type="entry name" value="enoyl_reductase_like"/>
    <property type="match status" value="1"/>
</dbReference>
<protein>
    <recommendedName>
        <fullName evidence="3">Enoyl reductase (ER) domain-containing protein</fullName>
    </recommendedName>
</protein>
<dbReference type="InterPro" id="IPR036291">
    <property type="entry name" value="NAD(P)-bd_dom_sf"/>
</dbReference>
<dbReference type="InParanoid" id="A0A0C3DB55"/>
<evidence type="ECO:0000313" key="5">
    <source>
        <dbReference type="Proteomes" id="UP000054321"/>
    </source>
</evidence>
<dbReference type="FunCoup" id="A0A0C3DB55">
    <property type="interactions" value="172"/>
</dbReference>